<dbReference type="Pfam" id="PF13932">
    <property type="entry name" value="SAM_GIDA_C"/>
    <property type="match status" value="1"/>
</dbReference>
<dbReference type="FunFam" id="3.50.50.60:FF:000002">
    <property type="entry name" value="tRNA uridine 5-carboxymethylaminomethyl modification enzyme MnmG"/>
    <property type="match status" value="1"/>
</dbReference>
<gene>
    <name evidence="10" type="ORF">A2Z06_04490</name>
</gene>
<dbReference type="InterPro" id="IPR002218">
    <property type="entry name" value="MnmG-rel"/>
</dbReference>
<accession>A0A1F5YDK8</accession>
<dbReference type="Gene3D" id="1.10.150.570">
    <property type="entry name" value="GidA associated domain, C-terminal subdomain"/>
    <property type="match status" value="1"/>
</dbReference>
<evidence type="ECO:0000259" key="9">
    <source>
        <dbReference type="SMART" id="SM01228"/>
    </source>
</evidence>
<dbReference type="GO" id="GO:0002098">
    <property type="term" value="P:tRNA wobble uridine modification"/>
    <property type="evidence" value="ECO:0007669"/>
    <property type="project" value="InterPro"/>
</dbReference>
<dbReference type="SMART" id="SM01228">
    <property type="entry name" value="GIDA_assoc_3"/>
    <property type="match status" value="1"/>
</dbReference>
<feature type="domain" description="tRNA uridine 5-carboxymethylaminomethyl modification enzyme C-terminal subdomain" evidence="9">
    <location>
        <begin position="433"/>
        <end position="498"/>
    </location>
</feature>
<comment type="caution">
    <text evidence="10">The sequence shown here is derived from an EMBL/GenBank/DDBJ whole genome shotgun (WGS) entry which is preliminary data.</text>
</comment>
<dbReference type="NCBIfam" id="TIGR00136">
    <property type="entry name" value="mnmG_gidA"/>
    <property type="match status" value="1"/>
</dbReference>
<keyword evidence="3" id="KW-0285">Flavoprotein</keyword>
<comment type="cofactor">
    <cofactor evidence="1">
        <name>FAD</name>
        <dbReference type="ChEBI" id="CHEBI:57692"/>
    </cofactor>
</comment>
<dbReference type="InterPro" id="IPR044920">
    <property type="entry name" value="MnmG_C_subdom_sf"/>
</dbReference>
<dbReference type="EMBL" id="MFIW01000017">
    <property type="protein sequence ID" value="OGF98046.1"/>
    <property type="molecule type" value="Genomic_DNA"/>
</dbReference>
<dbReference type="PANTHER" id="PTHR11806:SF0">
    <property type="entry name" value="PROTEIN MTO1 HOMOLOG, MITOCHONDRIAL"/>
    <property type="match status" value="1"/>
</dbReference>
<dbReference type="GO" id="GO:0050660">
    <property type="term" value="F:flavin adenine dinucleotide binding"/>
    <property type="evidence" value="ECO:0007669"/>
    <property type="project" value="InterPro"/>
</dbReference>
<evidence type="ECO:0000256" key="6">
    <source>
        <dbReference type="ARBA" id="ARBA00023027"/>
    </source>
</evidence>
<evidence type="ECO:0000256" key="3">
    <source>
        <dbReference type="ARBA" id="ARBA00022630"/>
    </source>
</evidence>
<name>A0A1F5YDK8_9BACT</name>
<comment type="similarity">
    <text evidence="2">Belongs to the MnmG family.</text>
</comment>
<feature type="region of interest" description="Disordered" evidence="8">
    <location>
        <begin position="87"/>
        <end position="120"/>
    </location>
</feature>
<keyword evidence="5" id="KW-0274">FAD</keyword>
<organism evidence="10 11">
    <name type="scientific">Candidatus Glassbacteria bacterium RBG_16_58_8</name>
    <dbReference type="NCBI Taxonomy" id="1817866"/>
    <lineage>
        <taxon>Bacteria</taxon>
        <taxon>Candidatus Glassiibacteriota</taxon>
    </lineage>
</organism>
<proteinExistence type="inferred from homology"/>
<dbReference type="Gene3D" id="1.10.10.1800">
    <property type="entry name" value="tRNA uridine 5-carboxymethylaminomethyl modification enzyme MnmG/GidA"/>
    <property type="match status" value="1"/>
</dbReference>
<dbReference type="InterPro" id="IPR040131">
    <property type="entry name" value="MnmG_N"/>
</dbReference>
<sequence length="498" mass="55105">MSRVAGLETRRGTVTGVMIRGGRVIGITVDTLGEIEIQALVIATGTFLNGVIHIGPEIIAGGRIGEPPTTGITEVLVRAGLQAARFKTGTPPRVDGKTVDTSRCHEERGDETPVPFSSFGPPSALPKRPCWLTATTPKTHEVVRKHIDEAPLYTGQIQAVGPRSCPSVEDKVMRFPERSSHHIFIEPEGLDTEERYLNGLSTSFPREIQEEIVASVPGLEDARITRYGYAIEYDYFPPQQLRATLETKRIKGLYLAGQINGTTGYEEAAALGLMAGINAALAVKREEPLVLRRTQAYIGVMVDDLILRGVEFPYRIYTSRAESRLFLRNDNADIRLSRIAHSLGLLCRADYERVLAKERAIAALMKGLRVTRWSVEKLEAIFGPRGERFHESQALETVLKRPAVSMEDLWENGLEKATGPVEASARREAELLVKYEGYVRRCESAAGKLDELDSIRIPASLNFQTLQNMRLLSRERLDAIRPETLGQVARVPGITAND</sequence>
<dbReference type="InterPro" id="IPR026904">
    <property type="entry name" value="MnmG_C"/>
</dbReference>
<evidence type="ECO:0000256" key="5">
    <source>
        <dbReference type="ARBA" id="ARBA00022827"/>
    </source>
</evidence>
<evidence type="ECO:0000256" key="7">
    <source>
        <dbReference type="ARBA" id="ARBA00025948"/>
    </source>
</evidence>
<dbReference type="Pfam" id="PF21680">
    <property type="entry name" value="GIDA_C_1st"/>
    <property type="match status" value="1"/>
</dbReference>
<dbReference type="AlphaFoldDB" id="A0A1F5YDK8"/>
<evidence type="ECO:0000256" key="1">
    <source>
        <dbReference type="ARBA" id="ARBA00001974"/>
    </source>
</evidence>
<dbReference type="InterPro" id="IPR004416">
    <property type="entry name" value="MnmG"/>
</dbReference>
<dbReference type="InterPro" id="IPR049312">
    <property type="entry name" value="GIDA_C_N"/>
</dbReference>
<dbReference type="InterPro" id="IPR047001">
    <property type="entry name" value="MnmG_C_subdom"/>
</dbReference>
<keyword evidence="6" id="KW-0520">NAD</keyword>
<evidence type="ECO:0000256" key="8">
    <source>
        <dbReference type="SAM" id="MobiDB-lite"/>
    </source>
</evidence>
<dbReference type="Gene3D" id="3.50.50.60">
    <property type="entry name" value="FAD/NAD(P)-binding domain"/>
    <property type="match status" value="2"/>
</dbReference>
<dbReference type="PANTHER" id="PTHR11806">
    <property type="entry name" value="GLUCOSE INHIBITED DIVISION PROTEIN A"/>
    <property type="match status" value="1"/>
</dbReference>
<dbReference type="Proteomes" id="UP000179034">
    <property type="component" value="Unassembled WGS sequence"/>
</dbReference>
<comment type="subunit">
    <text evidence="7">Homodimer. Heterotetramer of two MnmE and two MnmG subunits.</text>
</comment>
<dbReference type="GO" id="GO:0005829">
    <property type="term" value="C:cytosol"/>
    <property type="evidence" value="ECO:0007669"/>
    <property type="project" value="TreeGrafter"/>
</dbReference>
<reference evidence="10 11" key="1">
    <citation type="journal article" date="2016" name="Nat. Commun.">
        <title>Thousands of microbial genomes shed light on interconnected biogeochemical processes in an aquifer system.</title>
        <authorList>
            <person name="Anantharaman K."/>
            <person name="Brown C.T."/>
            <person name="Hug L.A."/>
            <person name="Sharon I."/>
            <person name="Castelle C.J."/>
            <person name="Probst A.J."/>
            <person name="Thomas B.C."/>
            <person name="Singh A."/>
            <person name="Wilkins M.J."/>
            <person name="Karaoz U."/>
            <person name="Brodie E.L."/>
            <person name="Williams K.H."/>
            <person name="Hubbard S.S."/>
            <person name="Banfield J.F."/>
        </authorList>
    </citation>
    <scope>NUCLEOTIDE SEQUENCE [LARGE SCALE GENOMIC DNA]</scope>
</reference>
<dbReference type="Pfam" id="PF01134">
    <property type="entry name" value="GIDA"/>
    <property type="match status" value="1"/>
</dbReference>
<keyword evidence="4" id="KW-0819">tRNA processing</keyword>
<evidence type="ECO:0000313" key="10">
    <source>
        <dbReference type="EMBL" id="OGF98046.1"/>
    </source>
</evidence>
<dbReference type="GO" id="GO:0030488">
    <property type="term" value="P:tRNA methylation"/>
    <property type="evidence" value="ECO:0007669"/>
    <property type="project" value="TreeGrafter"/>
</dbReference>
<evidence type="ECO:0000313" key="11">
    <source>
        <dbReference type="Proteomes" id="UP000179034"/>
    </source>
</evidence>
<protein>
    <submittedName>
        <fullName evidence="10">tRNA uridine-5-carboxymethylaminomethyl(34) synthesis enzyme MnmG</fullName>
    </submittedName>
</protein>
<dbReference type="InterPro" id="IPR036188">
    <property type="entry name" value="FAD/NAD-bd_sf"/>
</dbReference>
<feature type="non-terminal residue" evidence="10">
    <location>
        <position position="498"/>
    </location>
</feature>
<feature type="compositionally biased region" description="Basic and acidic residues" evidence="8">
    <location>
        <begin position="94"/>
        <end position="111"/>
    </location>
</feature>
<dbReference type="SUPFAM" id="SSF51905">
    <property type="entry name" value="FAD/NAD(P)-binding domain"/>
    <property type="match status" value="2"/>
</dbReference>
<evidence type="ECO:0000256" key="2">
    <source>
        <dbReference type="ARBA" id="ARBA00007653"/>
    </source>
</evidence>
<evidence type="ECO:0000256" key="4">
    <source>
        <dbReference type="ARBA" id="ARBA00022694"/>
    </source>
</evidence>